<protein>
    <submittedName>
        <fullName evidence="1">Uncharacterized protein</fullName>
    </submittedName>
</protein>
<reference evidence="1 2" key="1">
    <citation type="submission" date="2020-10" db="EMBL/GenBank/DDBJ databases">
        <authorList>
            <person name="Castelo-Branco R."/>
            <person name="Eusebio N."/>
            <person name="Adriana R."/>
            <person name="Vieira A."/>
            <person name="Brugerolle De Fraissinette N."/>
            <person name="Rezende De Castro R."/>
            <person name="Schneider M.P."/>
            <person name="Vasconcelos V."/>
            <person name="Leao P.N."/>
        </authorList>
    </citation>
    <scope>NUCLEOTIDE SEQUENCE [LARGE SCALE GENOMIC DNA]</scope>
    <source>
        <strain evidence="1 2">LEGE 07299</strain>
    </source>
</reference>
<dbReference type="RefSeq" id="WP_194046190.1">
    <property type="nucleotide sequence ID" value="NZ_JADEXF010000654.1"/>
</dbReference>
<organism evidence="1 2">
    <name type="scientific">Nostoc cf. edaphicum LEGE 07299</name>
    <dbReference type="NCBI Taxonomy" id="2777974"/>
    <lineage>
        <taxon>Bacteria</taxon>
        <taxon>Bacillati</taxon>
        <taxon>Cyanobacteriota</taxon>
        <taxon>Cyanophyceae</taxon>
        <taxon>Nostocales</taxon>
        <taxon>Nostocaceae</taxon>
        <taxon>Nostoc</taxon>
    </lineage>
</organism>
<dbReference type="EMBL" id="JADEXF010000654">
    <property type="protein sequence ID" value="MBE9106831.1"/>
    <property type="molecule type" value="Genomic_DNA"/>
</dbReference>
<evidence type="ECO:0000313" key="1">
    <source>
        <dbReference type="EMBL" id="MBE9106831.1"/>
    </source>
</evidence>
<accession>A0ABR9U2E3</accession>
<dbReference type="Proteomes" id="UP000647836">
    <property type="component" value="Unassembled WGS sequence"/>
</dbReference>
<gene>
    <name evidence="1" type="ORF">IQ229_18440</name>
</gene>
<sequence length="71" mass="8073">MELPVFTRATLSLDEYLIGLNKEELEQLSVIPSVRSARKTLYTLQGSKFIDLWALYVDSLPLDIDEDGIND</sequence>
<evidence type="ECO:0000313" key="2">
    <source>
        <dbReference type="Proteomes" id="UP000647836"/>
    </source>
</evidence>
<keyword evidence="2" id="KW-1185">Reference proteome</keyword>
<proteinExistence type="predicted"/>
<comment type="caution">
    <text evidence="1">The sequence shown here is derived from an EMBL/GenBank/DDBJ whole genome shotgun (WGS) entry which is preliminary data.</text>
</comment>
<name>A0ABR9U2E3_9NOSO</name>